<evidence type="ECO:0000259" key="3">
    <source>
        <dbReference type="Pfam" id="PF06470"/>
    </source>
</evidence>
<proteinExistence type="predicted"/>
<feature type="region of interest" description="Disordered" evidence="2">
    <location>
        <begin position="1"/>
        <end position="21"/>
    </location>
</feature>
<feature type="non-terminal residue" evidence="4">
    <location>
        <position position="214"/>
    </location>
</feature>
<feature type="compositionally biased region" description="Polar residues" evidence="2">
    <location>
        <begin position="1"/>
        <end position="15"/>
    </location>
</feature>
<dbReference type="Gene3D" id="1.20.1060.20">
    <property type="match status" value="1"/>
</dbReference>
<dbReference type="Proteomes" id="UP001175353">
    <property type="component" value="Unassembled WGS sequence"/>
</dbReference>
<protein>
    <submittedName>
        <fullName evidence="4">Structural maintenance of chromosomes protein 2</fullName>
    </submittedName>
</protein>
<sequence>ELLQTLQTGISSNAGSDGGYAGQLAAARDSASKAGTEIEQAKLKISHLEARIKEDEPRAKKAEKENAGLLSDLQSLRSQAAKLEKELEKLGFMPGSEEEQLAEKAQLEKRIRVLQSEGEALRRKVAGLDFSYSDPSPNFDRRRVKGLVAQLFNLPESSSEAGTALEICAGGRLYNVVVDSAETGTELLQNGKLRRRVTIVPLDKIATSRAPAEK</sequence>
<dbReference type="GO" id="GO:0005524">
    <property type="term" value="F:ATP binding"/>
    <property type="evidence" value="ECO:0007669"/>
    <property type="project" value="InterPro"/>
</dbReference>
<dbReference type="Pfam" id="PF06470">
    <property type="entry name" value="SMC_hinge"/>
    <property type="match status" value="1"/>
</dbReference>
<organism evidence="4 5">
    <name type="scientific">Friedmanniomyces endolithicus</name>
    <dbReference type="NCBI Taxonomy" id="329885"/>
    <lineage>
        <taxon>Eukaryota</taxon>
        <taxon>Fungi</taxon>
        <taxon>Dikarya</taxon>
        <taxon>Ascomycota</taxon>
        <taxon>Pezizomycotina</taxon>
        <taxon>Dothideomycetes</taxon>
        <taxon>Dothideomycetidae</taxon>
        <taxon>Mycosphaerellales</taxon>
        <taxon>Teratosphaeriaceae</taxon>
        <taxon>Friedmanniomyces</taxon>
    </lineage>
</organism>
<evidence type="ECO:0000256" key="1">
    <source>
        <dbReference type="SAM" id="Coils"/>
    </source>
</evidence>
<dbReference type="InterPro" id="IPR036277">
    <property type="entry name" value="SMC_hinge_sf"/>
</dbReference>
<evidence type="ECO:0000256" key="2">
    <source>
        <dbReference type="SAM" id="MobiDB-lite"/>
    </source>
</evidence>
<name>A0AAN6GZF2_9PEZI</name>
<dbReference type="AlphaFoldDB" id="A0AAN6GZF2"/>
<feature type="non-terminal residue" evidence="4">
    <location>
        <position position="1"/>
    </location>
</feature>
<reference evidence="4" key="1">
    <citation type="submission" date="2023-06" db="EMBL/GenBank/DDBJ databases">
        <title>Black Yeasts Isolated from many extreme environments.</title>
        <authorList>
            <person name="Coleine C."/>
            <person name="Stajich J.E."/>
            <person name="Selbmann L."/>
        </authorList>
    </citation>
    <scope>NUCLEOTIDE SEQUENCE</scope>
    <source>
        <strain evidence="4">CCFEE 5200</strain>
    </source>
</reference>
<dbReference type="GO" id="GO:0007059">
    <property type="term" value="P:chromosome segregation"/>
    <property type="evidence" value="ECO:0007669"/>
    <property type="project" value="UniProtKB-ARBA"/>
</dbReference>
<dbReference type="PANTHER" id="PTHR43977">
    <property type="entry name" value="STRUCTURAL MAINTENANCE OF CHROMOSOMES PROTEIN 3"/>
    <property type="match status" value="1"/>
</dbReference>
<accession>A0AAN6GZF2</accession>
<dbReference type="EMBL" id="JAUJLE010001854">
    <property type="protein sequence ID" value="KAK0948736.1"/>
    <property type="molecule type" value="Genomic_DNA"/>
</dbReference>
<dbReference type="SUPFAM" id="SSF57997">
    <property type="entry name" value="Tropomyosin"/>
    <property type="match status" value="1"/>
</dbReference>
<keyword evidence="1" id="KW-0175">Coiled coil</keyword>
<keyword evidence="5" id="KW-1185">Reference proteome</keyword>
<dbReference type="SUPFAM" id="SSF75553">
    <property type="entry name" value="Smc hinge domain"/>
    <property type="match status" value="1"/>
</dbReference>
<dbReference type="GO" id="GO:0005694">
    <property type="term" value="C:chromosome"/>
    <property type="evidence" value="ECO:0007669"/>
    <property type="project" value="InterPro"/>
</dbReference>
<dbReference type="InterPro" id="IPR010935">
    <property type="entry name" value="SMC_hinge"/>
</dbReference>
<feature type="domain" description="SMC hinge" evidence="3">
    <location>
        <begin position="143"/>
        <end position="212"/>
    </location>
</feature>
<evidence type="ECO:0000313" key="5">
    <source>
        <dbReference type="Proteomes" id="UP001175353"/>
    </source>
</evidence>
<comment type="caution">
    <text evidence="4">The sequence shown here is derived from an EMBL/GenBank/DDBJ whole genome shotgun (WGS) entry which is preliminary data.</text>
</comment>
<evidence type="ECO:0000313" key="4">
    <source>
        <dbReference type="EMBL" id="KAK0948736.1"/>
    </source>
</evidence>
<dbReference type="GO" id="GO:0051276">
    <property type="term" value="P:chromosome organization"/>
    <property type="evidence" value="ECO:0007669"/>
    <property type="project" value="InterPro"/>
</dbReference>
<gene>
    <name evidence="4" type="primary">SMC2_7</name>
    <name evidence="4" type="ORF">LTR91_027008</name>
</gene>
<feature type="coiled-coil region" evidence="1">
    <location>
        <begin position="31"/>
        <end position="124"/>
    </location>
</feature>